<evidence type="ECO:0000313" key="3">
    <source>
        <dbReference type="Proteomes" id="UP000198412"/>
    </source>
</evidence>
<accession>A0A238V6W9</accession>
<organism evidence="2 3">
    <name type="scientific">Lutibacter flavus</name>
    <dbReference type="NCBI Taxonomy" id="691689"/>
    <lineage>
        <taxon>Bacteria</taxon>
        <taxon>Pseudomonadati</taxon>
        <taxon>Bacteroidota</taxon>
        <taxon>Flavobacteriia</taxon>
        <taxon>Flavobacteriales</taxon>
        <taxon>Flavobacteriaceae</taxon>
        <taxon>Lutibacter</taxon>
    </lineage>
</organism>
<protein>
    <submittedName>
        <fullName evidence="2">Glycosyltransferase involved in cell wall bisynthesis</fullName>
    </submittedName>
</protein>
<dbReference type="Gene3D" id="3.40.50.2000">
    <property type="entry name" value="Glycogen Phosphorylase B"/>
    <property type="match status" value="1"/>
</dbReference>
<dbReference type="GO" id="GO:0016757">
    <property type="term" value="F:glycosyltransferase activity"/>
    <property type="evidence" value="ECO:0007669"/>
    <property type="project" value="InterPro"/>
</dbReference>
<keyword evidence="3" id="KW-1185">Reference proteome</keyword>
<proteinExistence type="predicted"/>
<sequence>MTNNQKDKKSVLMMFVLYATFAKRDVAILEKEYNVDLYQFNTVKKWHLFYAFIKQFFFLIFNLHKYKAVVIQSSGYLSFLPVIFGKIFKKPIVIIAIGTDCAKLPEINYGAHTKKLLSWFTNFSFKKASLILPVHKSLEQSVYSYKNVKYPNQGIRSFNPTIKTNIVEMVNGYDTIKWQNKNVERIKNSFLSVTFAVNEIGYYRKGIDLIIKAAELFPSYHFTIVGKVYLKEKCPENVQLIDNVSQEELFKIYNNHEYYFQLSMFEGFPNALCEAMLCGCIPIGSDVAGIPDIIGNNGYILKQKNTDLLKELIENLSNNKLSPDDARAQITDNFPLKRRENEFLAHLKNL</sequence>
<dbReference type="SUPFAM" id="SSF53756">
    <property type="entry name" value="UDP-Glycosyltransferase/glycogen phosphorylase"/>
    <property type="match status" value="1"/>
</dbReference>
<dbReference type="RefSeq" id="WP_089376430.1">
    <property type="nucleotide sequence ID" value="NZ_FZNX01000001.1"/>
</dbReference>
<dbReference type="PANTHER" id="PTHR12526">
    <property type="entry name" value="GLYCOSYLTRANSFERASE"/>
    <property type="match status" value="1"/>
</dbReference>
<dbReference type="Pfam" id="PF00534">
    <property type="entry name" value="Glycos_transf_1"/>
    <property type="match status" value="1"/>
</dbReference>
<dbReference type="AlphaFoldDB" id="A0A238V6W9"/>
<evidence type="ECO:0000259" key="1">
    <source>
        <dbReference type="Pfam" id="PF00534"/>
    </source>
</evidence>
<dbReference type="Proteomes" id="UP000198412">
    <property type="component" value="Unassembled WGS sequence"/>
</dbReference>
<evidence type="ECO:0000313" key="2">
    <source>
        <dbReference type="EMBL" id="SNR30130.1"/>
    </source>
</evidence>
<dbReference type="PANTHER" id="PTHR12526:SF630">
    <property type="entry name" value="GLYCOSYLTRANSFERASE"/>
    <property type="match status" value="1"/>
</dbReference>
<gene>
    <name evidence="2" type="ORF">SAMN04488111_0045</name>
</gene>
<feature type="domain" description="Glycosyl transferase family 1" evidence="1">
    <location>
        <begin position="203"/>
        <end position="326"/>
    </location>
</feature>
<dbReference type="CDD" id="cd03801">
    <property type="entry name" value="GT4_PimA-like"/>
    <property type="match status" value="1"/>
</dbReference>
<name>A0A238V6W9_9FLAO</name>
<keyword evidence="2" id="KW-0808">Transferase</keyword>
<dbReference type="EMBL" id="FZNX01000001">
    <property type="protein sequence ID" value="SNR30130.1"/>
    <property type="molecule type" value="Genomic_DNA"/>
</dbReference>
<reference evidence="3" key="1">
    <citation type="submission" date="2017-06" db="EMBL/GenBank/DDBJ databases">
        <authorList>
            <person name="Varghese N."/>
            <person name="Submissions S."/>
        </authorList>
    </citation>
    <scope>NUCLEOTIDE SEQUENCE [LARGE SCALE GENOMIC DNA]</scope>
    <source>
        <strain evidence="3">DSM 27993</strain>
    </source>
</reference>
<dbReference type="InterPro" id="IPR001296">
    <property type="entry name" value="Glyco_trans_1"/>
</dbReference>
<dbReference type="OrthoDB" id="9811239at2"/>